<name>A0A2U1TA37_9CORY</name>
<accession>A0A2U1TA37</accession>
<evidence type="ECO:0000313" key="2">
    <source>
        <dbReference type="Proteomes" id="UP000244989"/>
    </source>
</evidence>
<keyword evidence="2" id="KW-1185">Reference proteome</keyword>
<reference evidence="2" key="1">
    <citation type="submission" date="2018-04" db="EMBL/GenBank/DDBJ databases">
        <authorList>
            <person name="Liu S."/>
            <person name="Wang Z."/>
            <person name="Li J."/>
        </authorList>
    </citation>
    <scope>NUCLEOTIDE SEQUENCE [LARGE SCALE GENOMIC DNA]</scope>
    <source>
        <strain evidence="2">2189</strain>
    </source>
</reference>
<dbReference type="Proteomes" id="UP000244989">
    <property type="component" value="Unassembled WGS sequence"/>
</dbReference>
<dbReference type="EMBL" id="QEEZ01000001">
    <property type="protein sequence ID" value="PWC02775.1"/>
    <property type="molecule type" value="Genomic_DNA"/>
</dbReference>
<organism evidence="1 2">
    <name type="scientific">Corynebacterium yudongzhengii</name>
    <dbReference type="NCBI Taxonomy" id="2080740"/>
    <lineage>
        <taxon>Bacteria</taxon>
        <taxon>Bacillati</taxon>
        <taxon>Actinomycetota</taxon>
        <taxon>Actinomycetes</taxon>
        <taxon>Mycobacteriales</taxon>
        <taxon>Corynebacteriaceae</taxon>
        <taxon>Corynebacterium</taxon>
    </lineage>
</organism>
<sequence length="228" mass="24368">MRVRVPIGIVITIALLLSIQETLDPPENLDTNQVAAPPEVHIEPSPPVEMYIPAVELVARFEEAPCRVNNGAIDPATMDLACAYTAEDRPYSLPGTATEDLTVIAGHTGAGLSGVFDKLYDGTADQHTIATGDQLYLRTEASGSQWLVYHATDLHDPDKEGLAQDPAVWGETAMPGRLLTISCIQPANPLAAAVRNAVVGWQYEGVIDEAPDHTVLPPLYPGLEPDAS</sequence>
<protein>
    <recommendedName>
        <fullName evidence="3">Sortase</fullName>
    </recommendedName>
</protein>
<proteinExistence type="predicted"/>
<dbReference type="RefSeq" id="WP_108430857.1">
    <property type="nucleotide sequence ID" value="NZ_CP026947.1"/>
</dbReference>
<evidence type="ECO:0008006" key="3">
    <source>
        <dbReference type="Google" id="ProtNLM"/>
    </source>
</evidence>
<dbReference type="AlphaFoldDB" id="A0A2U1TA37"/>
<dbReference type="KEGG" id="cyz:C3B44_01835"/>
<comment type="caution">
    <text evidence="1">The sequence shown here is derived from an EMBL/GenBank/DDBJ whole genome shotgun (WGS) entry which is preliminary data.</text>
</comment>
<dbReference type="OrthoDB" id="4424319at2"/>
<gene>
    <name evidence="1" type="ORF">DF222_00565</name>
</gene>
<evidence type="ECO:0000313" key="1">
    <source>
        <dbReference type="EMBL" id="PWC02775.1"/>
    </source>
</evidence>